<name>A0A0F9B6B1_9ZZZZ</name>
<evidence type="ECO:0000313" key="1">
    <source>
        <dbReference type="EMBL" id="KKK86209.1"/>
    </source>
</evidence>
<evidence type="ECO:0008006" key="2">
    <source>
        <dbReference type="Google" id="ProtNLM"/>
    </source>
</evidence>
<proteinExistence type="predicted"/>
<protein>
    <recommendedName>
        <fullName evidence="2">Right handed beta helix domain-containing protein</fullName>
    </recommendedName>
</protein>
<sequence length="98" mass="10220">MMKNFSLLIQDNFLEGDIGISIASTNLFNGLIDNNVIRAVGLTIGDASNDVVITRNMLITAANSTTLTDCITGNVALAAQNMVTGTTAGTKNYPPEAA</sequence>
<gene>
    <name evidence="1" type="ORF">LCGC14_2765540</name>
</gene>
<dbReference type="AlphaFoldDB" id="A0A0F9B6B1"/>
<organism evidence="1">
    <name type="scientific">marine sediment metagenome</name>
    <dbReference type="NCBI Taxonomy" id="412755"/>
    <lineage>
        <taxon>unclassified sequences</taxon>
        <taxon>metagenomes</taxon>
        <taxon>ecological metagenomes</taxon>
    </lineage>
</organism>
<comment type="caution">
    <text evidence="1">The sequence shown here is derived from an EMBL/GenBank/DDBJ whole genome shotgun (WGS) entry which is preliminary data.</text>
</comment>
<accession>A0A0F9B6B1</accession>
<reference evidence="1" key="1">
    <citation type="journal article" date="2015" name="Nature">
        <title>Complex archaea that bridge the gap between prokaryotes and eukaryotes.</title>
        <authorList>
            <person name="Spang A."/>
            <person name="Saw J.H."/>
            <person name="Jorgensen S.L."/>
            <person name="Zaremba-Niedzwiedzka K."/>
            <person name="Martijn J."/>
            <person name="Lind A.E."/>
            <person name="van Eijk R."/>
            <person name="Schleper C."/>
            <person name="Guy L."/>
            <person name="Ettema T.J."/>
        </authorList>
    </citation>
    <scope>NUCLEOTIDE SEQUENCE</scope>
</reference>
<dbReference type="EMBL" id="LAZR01050952">
    <property type="protein sequence ID" value="KKK86209.1"/>
    <property type="molecule type" value="Genomic_DNA"/>
</dbReference>